<proteinExistence type="predicted"/>
<reference evidence="2 3" key="1">
    <citation type="submission" date="2020-03" db="EMBL/GenBank/DDBJ databases">
        <title>Soil Listeria distribution.</title>
        <authorList>
            <person name="Liao J."/>
            <person name="Wiedmann M."/>
        </authorList>
    </citation>
    <scope>NUCLEOTIDE SEQUENCE [LARGE SCALE GENOMIC DNA]</scope>
    <source>
        <strain evidence="2 3">FSL L7-1507</strain>
    </source>
</reference>
<sequence length="136" mass="16206">MKTLEEWYDLLTPAISIRVKDFHLLGYREIKPEHIWNFLTDVKWVEKPSPNLHERVNDIMQMNIGQLMEFITKESKRPEENTHTLDQALVEEVLQNTNEAEAHEERESVQDSFSVEDESKEQYQEESKIEDTTEEK</sequence>
<evidence type="ECO:0000313" key="2">
    <source>
        <dbReference type="EMBL" id="MBC1521040.1"/>
    </source>
</evidence>
<dbReference type="EMBL" id="JAARRM010000001">
    <property type="protein sequence ID" value="MBC1521040.1"/>
    <property type="molecule type" value="Genomic_DNA"/>
</dbReference>
<gene>
    <name evidence="2" type="ORF">HB912_05155</name>
</gene>
<feature type="compositionally biased region" description="Basic and acidic residues" evidence="1">
    <location>
        <begin position="100"/>
        <end position="109"/>
    </location>
</feature>
<accession>A0A841ZPZ0</accession>
<evidence type="ECO:0008006" key="4">
    <source>
        <dbReference type="Google" id="ProtNLM"/>
    </source>
</evidence>
<evidence type="ECO:0000256" key="1">
    <source>
        <dbReference type="SAM" id="MobiDB-lite"/>
    </source>
</evidence>
<evidence type="ECO:0000313" key="3">
    <source>
        <dbReference type="Proteomes" id="UP000559885"/>
    </source>
</evidence>
<dbReference type="Pfam" id="PF13797">
    <property type="entry name" value="Post_transc_reg"/>
    <property type="match status" value="1"/>
</dbReference>
<dbReference type="Proteomes" id="UP000559885">
    <property type="component" value="Unassembled WGS sequence"/>
</dbReference>
<dbReference type="AlphaFoldDB" id="A0A841ZPZ0"/>
<feature type="compositionally biased region" description="Basic and acidic residues" evidence="1">
    <location>
        <begin position="120"/>
        <end position="136"/>
    </location>
</feature>
<protein>
    <recommendedName>
        <fullName evidence="4">Post-transcriptional regulator</fullName>
    </recommendedName>
</protein>
<feature type="region of interest" description="Disordered" evidence="1">
    <location>
        <begin position="93"/>
        <end position="136"/>
    </location>
</feature>
<name>A0A841ZPZ0_9LIST</name>
<organism evidence="2 3">
    <name type="scientific">Listeria aquatica</name>
    <dbReference type="NCBI Taxonomy" id="1494960"/>
    <lineage>
        <taxon>Bacteria</taxon>
        <taxon>Bacillati</taxon>
        <taxon>Bacillota</taxon>
        <taxon>Bacilli</taxon>
        <taxon>Bacillales</taxon>
        <taxon>Listeriaceae</taxon>
        <taxon>Listeria</taxon>
    </lineage>
</organism>
<comment type="caution">
    <text evidence="2">The sequence shown here is derived from an EMBL/GenBank/DDBJ whole genome shotgun (WGS) entry which is preliminary data.</text>
</comment>
<dbReference type="InterPro" id="IPR025716">
    <property type="entry name" value="Post-transcriptional_regulator"/>
</dbReference>